<dbReference type="AlphaFoldDB" id="A0A7H1MYS0"/>
<dbReference type="EMBL" id="CP053923">
    <property type="protein sequence ID" value="QNT68606.1"/>
    <property type="molecule type" value="Genomic_DNA"/>
</dbReference>
<feature type="domain" description="Insertion element IS402-like" evidence="2">
    <location>
        <begin position="6"/>
        <end position="79"/>
    </location>
</feature>
<feature type="domain" description="Transposase IS4-like" evidence="1">
    <location>
        <begin position="92"/>
        <end position="236"/>
    </location>
</feature>
<dbReference type="NCBIfam" id="NF033580">
    <property type="entry name" value="transpos_IS5_3"/>
    <property type="match status" value="1"/>
</dbReference>
<reference evidence="3 4" key="1">
    <citation type="submission" date="2020-05" db="EMBL/GenBank/DDBJ databases">
        <title>Complete closed genome sequence of Defluviicoccus vanus.</title>
        <authorList>
            <person name="Bessarab I."/>
            <person name="Arumugam K."/>
            <person name="Maszenan A.M."/>
            <person name="Seviour R.J."/>
            <person name="Williams R.B."/>
        </authorList>
    </citation>
    <scope>NUCLEOTIDE SEQUENCE [LARGE SCALE GENOMIC DNA]</scope>
    <source>
        <strain evidence="3 4">Ben 114</strain>
    </source>
</reference>
<evidence type="ECO:0000313" key="3">
    <source>
        <dbReference type="EMBL" id="QNT68606.1"/>
    </source>
</evidence>
<keyword evidence="4" id="KW-1185">Reference proteome</keyword>
<protein>
    <submittedName>
        <fullName evidence="3">IS5 family transposase</fullName>
    </submittedName>
</protein>
<dbReference type="InterPro" id="IPR052909">
    <property type="entry name" value="Transposase_6_like"/>
</dbReference>
<dbReference type="PANTHER" id="PTHR46637">
    <property type="entry name" value="TIS1421-TRANSPOSASE PROTEIN A"/>
    <property type="match status" value="1"/>
</dbReference>
<dbReference type="PANTHER" id="PTHR46637:SF1">
    <property type="entry name" value="BLL5188 PROTEIN"/>
    <property type="match status" value="1"/>
</dbReference>
<dbReference type="Pfam" id="PF01609">
    <property type="entry name" value="DDE_Tnp_1"/>
    <property type="match status" value="1"/>
</dbReference>
<evidence type="ECO:0000313" key="4">
    <source>
        <dbReference type="Proteomes" id="UP000516369"/>
    </source>
</evidence>
<name>A0A7H1MYS0_9PROT</name>
<gene>
    <name evidence="3" type="ORF">HQ394_03510</name>
</gene>
<evidence type="ECO:0000259" key="1">
    <source>
        <dbReference type="Pfam" id="PF01609"/>
    </source>
</evidence>
<dbReference type="InterPro" id="IPR002559">
    <property type="entry name" value="Transposase_11"/>
</dbReference>
<dbReference type="InterPro" id="IPR025161">
    <property type="entry name" value="IS402-like_dom"/>
</dbReference>
<dbReference type="RefSeq" id="WP_190262043.1">
    <property type="nucleotide sequence ID" value="NZ_CP053923.1"/>
</dbReference>
<dbReference type="GO" id="GO:0006313">
    <property type="term" value="P:DNA transposition"/>
    <property type="evidence" value="ECO:0007669"/>
    <property type="project" value="InterPro"/>
</dbReference>
<proteinExistence type="predicted"/>
<dbReference type="GO" id="GO:0003677">
    <property type="term" value="F:DNA binding"/>
    <property type="evidence" value="ECO:0007669"/>
    <property type="project" value="InterPro"/>
</dbReference>
<dbReference type="KEGG" id="dvn:HQ394_03510"/>
<organism evidence="3 4">
    <name type="scientific">Defluviicoccus vanus</name>
    <dbReference type="NCBI Taxonomy" id="111831"/>
    <lineage>
        <taxon>Bacteria</taxon>
        <taxon>Pseudomonadati</taxon>
        <taxon>Pseudomonadota</taxon>
        <taxon>Alphaproteobacteria</taxon>
        <taxon>Rhodospirillales</taxon>
        <taxon>Rhodospirillaceae</taxon>
        <taxon>Defluviicoccus</taxon>
    </lineage>
</organism>
<evidence type="ECO:0000259" key="2">
    <source>
        <dbReference type="Pfam" id="PF13340"/>
    </source>
</evidence>
<dbReference type="Proteomes" id="UP000516369">
    <property type="component" value="Chromosome"/>
</dbReference>
<dbReference type="GO" id="GO:0004803">
    <property type="term" value="F:transposase activity"/>
    <property type="evidence" value="ECO:0007669"/>
    <property type="project" value="InterPro"/>
</dbReference>
<dbReference type="Pfam" id="PF13340">
    <property type="entry name" value="DUF4096"/>
    <property type="match status" value="1"/>
</dbReference>
<sequence length="257" mass="29101">MERFVLTDAQWARMEPHCLGKPTDAGRSGRDNRLFVGAVLWVVRTGSPWRDLPAFFGNWNTVFKRYRDWVKADVFIRLFEACSDDPDMEYAMVDATIVKVHRHGQGAKGGPQSQAIGRSKGGMTTKILALTDALGNLVRFALLPGHRFDTAGVAPLIDGLQFDAFIADKAFDSNDIVAELNERGAKIVISQHPRRTKPLPFDAEMYKWRHLIENFFCKLKEFKRIAMRADKTDQSFSANIYRKRSSDPTLRPVIARG</sequence>
<accession>A0A7H1MYS0</accession>